<keyword evidence="2" id="KW-1185">Reference proteome</keyword>
<protein>
    <recommendedName>
        <fullName evidence="3">Retrotransposon gag domain-containing protein</fullName>
    </recommendedName>
</protein>
<name>A0AAV3RRA4_LITER</name>
<dbReference type="AlphaFoldDB" id="A0AAV3RRA4"/>
<comment type="caution">
    <text evidence="1">The sequence shown here is derived from an EMBL/GenBank/DDBJ whole genome shotgun (WGS) entry which is preliminary data.</text>
</comment>
<organism evidence="1 2">
    <name type="scientific">Lithospermum erythrorhizon</name>
    <name type="common">Purple gromwell</name>
    <name type="synonym">Lithospermum officinale var. erythrorhizon</name>
    <dbReference type="NCBI Taxonomy" id="34254"/>
    <lineage>
        <taxon>Eukaryota</taxon>
        <taxon>Viridiplantae</taxon>
        <taxon>Streptophyta</taxon>
        <taxon>Embryophyta</taxon>
        <taxon>Tracheophyta</taxon>
        <taxon>Spermatophyta</taxon>
        <taxon>Magnoliopsida</taxon>
        <taxon>eudicotyledons</taxon>
        <taxon>Gunneridae</taxon>
        <taxon>Pentapetalae</taxon>
        <taxon>asterids</taxon>
        <taxon>lamiids</taxon>
        <taxon>Boraginales</taxon>
        <taxon>Boraginaceae</taxon>
        <taxon>Boraginoideae</taxon>
        <taxon>Lithospermeae</taxon>
        <taxon>Lithospermum</taxon>
    </lineage>
</organism>
<evidence type="ECO:0000313" key="2">
    <source>
        <dbReference type="Proteomes" id="UP001454036"/>
    </source>
</evidence>
<evidence type="ECO:0000313" key="1">
    <source>
        <dbReference type="EMBL" id="GAA0178121.1"/>
    </source>
</evidence>
<evidence type="ECO:0008006" key="3">
    <source>
        <dbReference type="Google" id="ProtNLM"/>
    </source>
</evidence>
<accession>A0AAV3RRA4</accession>
<sequence length="121" mass="14375">MPFSDRLDAFQLPPGFKLSYLTGRARDWYIDLPLKMIDTYQQTADTFVAKFGTTVQKRMPLRVFVAEVFAQMRDRQLLPVLRRMRGNPGKRDQNCYCEYHKEQGHNTNECRILRMEIEKLI</sequence>
<reference evidence="1 2" key="1">
    <citation type="submission" date="2024-01" db="EMBL/GenBank/DDBJ databases">
        <title>The complete chloroplast genome sequence of Lithospermum erythrorhizon: insights into the phylogenetic relationship among Boraginaceae species and the maternal lineages of purple gromwells.</title>
        <authorList>
            <person name="Okada T."/>
            <person name="Watanabe K."/>
        </authorList>
    </citation>
    <scope>NUCLEOTIDE SEQUENCE [LARGE SCALE GENOMIC DNA]</scope>
</reference>
<gene>
    <name evidence="1" type="ORF">LIER_29792</name>
</gene>
<dbReference type="EMBL" id="BAABME010010383">
    <property type="protein sequence ID" value="GAA0178121.1"/>
    <property type="molecule type" value="Genomic_DNA"/>
</dbReference>
<proteinExistence type="predicted"/>
<dbReference type="Proteomes" id="UP001454036">
    <property type="component" value="Unassembled WGS sequence"/>
</dbReference>